<dbReference type="AlphaFoldDB" id="A0A0N4ZGW8"/>
<reference evidence="2" key="1">
    <citation type="submission" date="2017-02" db="UniProtKB">
        <authorList>
            <consortium name="WormBaseParasite"/>
        </authorList>
    </citation>
    <scope>IDENTIFICATION</scope>
</reference>
<organism evidence="1 2">
    <name type="scientific">Parastrongyloides trichosuri</name>
    <name type="common">Possum-specific nematode worm</name>
    <dbReference type="NCBI Taxonomy" id="131310"/>
    <lineage>
        <taxon>Eukaryota</taxon>
        <taxon>Metazoa</taxon>
        <taxon>Ecdysozoa</taxon>
        <taxon>Nematoda</taxon>
        <taxon>Chromadorea</taxon>
        <taxon>Rhabditida</taxon>
        <taxon>Tylenchina</taxon>
        <taxon>Panagrolaimomorpha</taxon>
        <taxon>Strongyloidoidea</taxon>
        <taxon>Strongyloididae</taxon>
        <taxon>Parastrongyloides</taxon>
    </lineage>
</organism>
<evidence type="ECO:0000313" key="2">
    <source>
        <dbReference type="WBParaSite" id="PTRK_0000711500.1"/>
    </source>
</evidence>
<name>A0A0N4ZGW8_PARTI</name>
<keyword evidence="1" id="KW-1185">Reference proteome</keyword>
<protein>
    <submittedName>
        <fullName evidence="2">Nitrite reductase</fullName>
    </submittedName>
</protein>
<evidence type="ECO:0000313" key="1">
    <source>
        <dbReference type="Proteomes" id="UP000038045"/>
    </source>
</evidence>
<dbReference type="WBParaSite" id="PTRK_0000711500.1">
    <property type="protein sequence ID" value="PTRK_0000711500.1"/>
    <property type="gene ID" value="PTRK_0000711500"/>
</dbReference>
<sequence length="205" mass="23504">EPLQGARRHDFGRILVVILAVHIDVQHHFAAIEQAGAQEPALRQIREAEEWRRMLTRKCQSARHGQLAPRHFRHRLFMGQLGQITVVIGVAAHRVPSLGHSRRQTRIGFRRSAQHQERRLDAKGVERLEDRGSAASARTVIKRQDDFARLQNNVCGRRYRQGPSAKLTTHDNPLRFGQRGLGCRHRHGHWQDLGSERWAFGLIGT</sequence>
<dbReference type="Proteomes" id="UP000038045">
    <property type="component" value="Unplaced"/>
</dbReference>
<accession>A0A0N4ZGW8</accession>
<proteinExistence type="predicted"/>